<sequence>MTLWRIARAGIIAVVVLATVLGCAPEPTASTDTVIPSGLGISGGHSWLQLSAEELDRQMGLVAATGATWVRIDIDWSVIEPVRGKQDWSATDRAVQAARAHDLSVLAILTYAPAWAGPHGGVGGSKAAPQPVLFGRFVGDAVEHYKDQIAHWEIWNEPNVTAFFAPRPDVATYAHLLRQAAQAVRARQPHGQVLVGGLAPADDNGQDISPTSFVEALYQLGADADFDAIAVHPYSYPELPDSQSWYNAFGNLMRIRRIMDSHHDTAMQLWPTEFGAPTGTGARAVSEDVQARIIDQGLGLVTAIHDVGPVFVYSLVDAGPDSNDLEQNFGMLRRDYTEKPAVTVLRTHAEVLRAGR</sequence>
<organism evidence="2 3">
    <name type="scientific">Nocardia rhizosphaerihabitans</name>
    <dbReference type="NCBI Taxonomy" id="1691570"/>
    <lineage>
        <taxon>Bacteria</taxon>
        <taxon>Bacillati</taxon>
        <taxon>Actinomycetota</taxon>
        <taxon>Actinomycetes</taxon>
        <taxon>Mycobacteriales</taxon>
        <taxon>Nocardiaceae</taxon>
        <taxon>Nocardia</taxon>
    </lineage>
</organism>
<evidence type="ECO:0000313" key="2">
    <source>
        <dbReference type="EMBL" id="GGN98125.1"/>
    </source>
</evidence>
<keyword evidence="3" id="KW-1185">Reference proteome</keyword>
<accession>A0ABQ2KZZ1</accession>
<protein>
    <recommendedName>
        <fullName evidence="4">Glycoside hydrolase family 5 domain-containing protein</fullName>
    </recommendedName>
</protein>
<dbReference type="PANTHER" id="PTHR12631">
    <property type="entry name" value="ALPHA-L-IDURONIDASE"/>
    <property type="match status" value="1"/>
</dbReference>
<keyword evidence="1" id="KW-0732">Signal</keyword>
<feature type="chain" id="PRO_5045433706" description="Glycoside hydrolase family 5 domain-containing protein" evidence="1">
    <location>
        <begin position="30"/>
        <end position="356"/>
    </location>
</feature>
<name>A0ABQ2KZZ1_9NOCA</name>
<gene>
    <name evidence="2" type="ORF">GCM10011610_64830</name>
</gene>
<dbReference type="SUPFAM" id="SSF51445">
    <property type="entry name" value="(Trans)glycosidases"/>
    <property type="match status" value="1"/>
</dbReference>
<feature type="signal peptide" evidence="1">
    <location>
        <begin position="1"/>
        <end position="29"/>
    </location>
</feature>
<dbReference type="Gene3D" id="3.20.20.80">
    <property type="entry name" value="Glycosidases"/>
    <property type="match status" value="1"/>
</dbReference>
<proteinExistence type="predicted"/>
<dbReference type="PROSITE" id="PS51257">
    <property type="entry name" value="PROKAR_LIPOPROTEIN"/>
    <property type="match status" value="1"/>
</dbReference>
<dbReference type="PANTHER" id="PTHR12631:SF10">
    <property type="entry name" value="BETA-XYLOSIDASE-LIKE PROTEIN-RELATED"/>
    <property type="match status" value="1"/>
</dbReference>
<comment type="caution">
    <text evidence="2">The sequence shown here is derived from an EMBL/GenBank/DDBJ whole genome shotgun (WGS) entry which is preliminary data.</text>
</comment>
<dbReference type="EMBL" id="BMNE01000011">
    <property type="protein sequence ID" value="GGN98125.1"/>
    <property type="molecule type" value="Genomic_DNA"/>
</dbReference>
<dbReference type="RefSeq" id="WP_189034335.1">
    <property type="nucleotide sequence ID" value="NZ_BMNE01000011.1"/>
</dbReference>
<dbReference type="InterPro" id="IPR051923">
    <property type="entry name" value="Glycosyl_Hydrolase_39"/>
</dbReference>
<evidence type="ECO:0000256" key="1">
    <source>
        <dbReference type="SAM" id="SignalP"/>
    </source>
</evidence>
<evidence type="ECO:0008006" key="4">
    <source>
        <dbReference type="Google" id="ProtNLM"/>
    </source>
</evidence>
<evidence type="ECO:0000313" key="3">
    <source>
        <dbReference type="Proteomes" id="UP000658127"/>
    </source>
</evidence>
<dbReference type="InterPro" id="IPR017853">
    <property type="entry name" value="GH"/>
</dbReference>
<dbReference type="Proteomes" id="UP000658127">
    <property type="component" value="Unassembled WGS sequence"/>
</dbReference>
<reference evidence="3" key="1">
    <citation type="journal article" date="2019" name="Int. J. Syst. Evol. Microbiol.">
        <title>The Global Catalogue of Microorganisms (GCM) 10K type strain sequencing project: providing services to taxonomists for standard genome sequencing and annotation.</title>
        <authorList>
            <consortium name="The Broad Institute Genomics Platform"/>
            <consortium name="The Broad Institute Genome Sequencing Center for Infectious Disease"/>
            <person name="Wu L."/>
            <person name="Ma J."/>
        </authorList>
    </citation>
    <scope>NUCLEOTIDE SEQUENCE [LARGE SCALE GENOMIC DNA]</scope>
    <source>
        <strain evidence="3">CGMCC 4.7329</strain>
    </source>
</reference>